<dbReference type="AlphaFoldDB" id="A0A379DAI9"/>
<dbReference type="Pfam" id="PF01544">
    <property type="entry name" value="CorA"/>
    <property type="match status" value="1"/>
</dbReference>
<keyword evidence="5 6" id="KW-0472">Membrane</keyword>
<dbReference type="PANTHER" id="PTHR47891:SF1">
    <property type="entry name" value="CORA-MAGNESIUM AND COBALT TRANSPORTER"/>
    <property type="match status" value="1"/>
</dbReference>
<dbReference type="InterPro" id="IPR045861">
    <property type="entry name" value="CorA_cytoplasmic_dom"/>
</dbReference>
<keyword evidence="3 6" id="KW-0812">Transmembrane</keyword>
<organism evidence="7 8">
    <name type="scientific">Peptoniphilus indolicus</name>
    <dbReference type="NCBI Taxonomy" id="33030"/>
    <lineage>
        <taxon>Bacteria</taxon>
        <taxon>Bacillati</taxon>
        <taxon>Bacillota</taxon>
        <taxon>Tissierellia</taxon>
        <taxon>Tissierellales</taxon>
        <taxon>Peptoniphilaceae</taxon>
        <taxon>Peptoniphilus</taxon>
    </lineage>
</organism>
<protein>
    <submittedName>
        <fullName evidence="7">Zinc transporter</fullName>
    </submittedName>
</protein>
<sequence length="309" mass="35500">MENKYYIENNKLTMSENGEKFFWIELINPNQQEIDEILTKYKIPKDYIYSVLDDEEVPRVEVWESGAANLFLLSHPIKINNCSYITRPISMIMVDGILITVSTENLKLINKVKNSYEEKGLGEDSESLSTEIAWAICSEFVKSVRELNESIEKIEKTVLKNSDEKAFSDMIVIQKSLIKFSMATRENGPVIEKMFESYSKLKSDKASELLHDLLVENKQARVMIEESTTIMENLSDLYSNLISHKLNVVMQVLTSITIVMTVPTIVGGLWGMNVKLPIENHPAAFWILVLLSMVISWYIVRILKRKGYL</sequence>
<dbReference type="InterPro" id="IPR045863">
    <property type="entry name" value="CorA_TM1_TM2"/>
</dbReference>
<feature type="transmembrane region" description="Helical" evidence="6">
    <location>
        <begin position="283"/>
        <end position="300"/>
    </location>
</feature>
<dbReference type="SUPFAM" id="SSF144083">
    <property type="entry name" value="Magnesium transport protein CorA, transmembrane region"/>
    <property type="match status" value="1"/>
</dbReference>
<dbReference type="CDD" id="cd12827">
    <property type="entry name" value="EcCorA_ZntB-like_u2"/>
    <property type="match status" value="1"/>
</dbReference>
<dbReference type="SUPFAM" id="SSF143865">
    <property type="entry name" value="CorA soluble domain-like"/>
    <property type="match status" value="1"/>
</dbReference>
<proteinExistence type="inferred from homology"/>
<dbReference type="EMBL" id="UGTH01000001">
    <property type="protein sequence ID" value="SUB74927.1"/>
    <property type="molecule type" value="Genomic_DNA"/>
</dbReference>
<evidence type="ECO:0000256" key="3">
    <source>
        <dbReference type="ARBA" id="ARBA00022692"/>
    </source>
</evidence>
<evidence type="ECO:0000313" key="8">
    <source>
        <dbReference type="Proteomes" id="UP000254777"/>
    </source>
</evidence>
<dbReference type="Gene3D" id="1.20.58.340">
    <property type="entry name" value="Magnesium transport protein CorA, transmembrane region"/>
    <property type="match status" value="2"/>
</dbReference>
<dbReference type="InterPro" id="IPR002523">
    <property type="entry name" value="MgTranspt_CorA/ZnTranspt_ZntB"/>
</dbReference>
<keyword evidence="4 6" id="KW-1133">Transmembrane helix</keyword>
<feature type="transmembrane region" description="Helical" evidence="6">
    <location>
        <begin position="248"/>
        <end position="271"/>
    </location>
</feature>
<dbReference type="Proteomes" id="UP000254777">
    <property type="component" value="Unassembled WGS sequence"/>
</dbReference>
<dbReference type="GO" id="GO:0046873">
    <property type="term" value="F:metal ion transmembrane transporter activity"/>
    <property type="evidence" value="ECO:0007669"/>
    <property type="project" value="InterPro"/>
</dbReference>
<comment type="similarity">
    <text evidence="2">Belongs to the CorA metal ion transporter (MIT) (TC 1.A.35) family.</text>
</comment>
<evidence type="ECO:0000256" key="4">
    <source>
        <dbReference type="ARBA" id="ARBA00022989"/>
    </source>
</evidence>
<gene>
    <name evidence="7" type="ORF">NCTC11088_00689</name>
</gene>
<name>A0A379DAI9_9FIRM</name>
<dbReference type="GO" id="GO:0016020">
    <property type="term" value="C:membrane"/>
    <property type="evidence" value="ECO:0007669"/>
    <property type="project" value="UniProtKB-SubCell"/>
</dbReference>
<evidence type="ECO:0000256" key="1">
    <source>
        <dbReference type="ARBA" id="ARBA00004141"/>
    </source>
</evidence>
<accession>A0A379DAI9</accession>
<evidence type="ECO:0000313" key="7">
    <source>
        <dbReference type="EMBL" id="SUB74927.1"/>
    </source>
</evidence>
<reference evidence="7 8" key="1">
    <citation type="submission" date="2018-06" db="EMBL/GenBank/DDBJ databases">
        <authorList>
            <consortium name="Pathogen Informatics"/>
            <person name="Doyle S."/>
        </authorList>
    </citation>
    <scope>NUCLEOTIDE SEQUENCE [LARGE SCALE GENOMIC DNA]</scope>
    <source>
        <strain evidence="7 8">NCTC11088</strain>
    </source>
</reference>
<evidence type="ECO:0000256" key="2">
    <source>
        <dbReference type="ARBA" id="ARBA00009765"/>
    </source>
</evidence>
<dbReference type="RefSeq" id="WP_004819429.1">
    <property type="nucleotide sequence ID" value="NZ_UGTH01000001.1"/>
</dbReference>
<dbReference type="PANTHER" id="PTHR47891">
    <property type="entry name" value="TRANSPORTER-RELATED"/>
    <property type="match status" value="1"/>
</dbReference>
<evidence type="ECO:0000256" key="6">
    <source>
        <dbReference type="SAM" id="Phobius"/>
    </source>
</evidence>
<dbReference type="InterPro" id="IPR047199">
    <property type="entry name" value="CorA-like"/>
</dbReference>
<comment type="subcellular location">
    <subcellularLocation>
        <location evidence="1">Membrane</location>
        <topology evidence="1">Multi-pass membrane protein</topology>
    </subcellularLocation>
</comment>
<dbReference type="Gene3D" id="3.30.460.20">
    <property type="entry name" value="CorA soluble domain-like"/>
    <property type="match status" value="1"/>
</dbReference>
<evidence type="ECO:0000256" key="5">
    <source>
        <dbReference type="ARBA" id="ARBA00023136"/>
    </source>
</evidence>